<feature type="transmembrane region" description="Helical" evidence="7">
    <location>
        <begin position="278"/>
        <end position="299"/>
    </location>
</feature>
<dbReference type="Proteomes" id="UP001270362">
    <property type="component" value="Unassembled WGS sequence"/>
</dbReference>
<evidence type="ECO:0000256" key="5">
    <source>
        <dbReference type="ARBA" id="ARBA00023136"/>
    </source>
</evidence>
<evidence type="ECO:0000256" key="4">
    <source>
        <dbReference type="ARBA" id="ARBA00022989"/>
    </source>
</evidence>
<keyword evidence="9" id="KW-1185">Reference proteome</keyword>
<gene>
    <name evidence="8" type="ORF">B0T22DRAFT_483089</name>
</gene>
<dbReference type="PANTHER" id="PTHR45649:SF1">
    <property type="entry name" value="TRANSPORTER, PUTATIVE (EUROFUNG)-RELATED"/>
    <property type="match status" value="1"/>
</dbReference>
<dbReference type="InterPro" id="IPR002293">
    <property type="entry name" value="AA/rel_permease1"/>
</dbReference>
<keyword evidence="2" id="KW-0813">Transport</keyword>
<comment type="caution">
    <text evidence="8">The sequence shown here is derived from an EMBL/GenBank/DDBJ whole genome shotgun (WGS) entry which is preliminary data.</text>
</comment>
<proteinExistence type="predicted"/>
<feature type="transmembrane region" description="Helical" evidence="7">
    <location>
        <begin position="319"/>
        <end position="352"/>
    </location>
</feature>
<comment type="subcellular location">
    <subcellularLocation>
        <location evidence="1">Membrane</location>
        <topology evidence="1">Multi-pass membrane protein</topology>
    </subcellularLocation>
</comment>
<feature type="transmembrane region" description="Helical" evidence="7">
    <location>
        <begin position="187"/>
        <end position="205"/>
    </location>
</feature>
<keyword evidence="4 7" id="KW-1133">Transmembrane helix</keyword>
<dbReference type="Pfam" id="PF13520">
    <property type="entry name" value="AA_permease_2"/>
    <property type="match status" value="1"/>
</dbReference>
<sequence>MEFGTTATVETAAGELESHKPNPMSPMRQQAKFSDIDVNDEDDDDAHLQRLGKRPLLNRSFGFMSILGFSCSALLSWEGVLVTSVPGLLNGGPAGVIWGFLLNWIGTMSVYAAMAELASIAPTAGGQYHWVSMLAPARCRNFLAYITAWLTVTAWQAMAVSTGYIVATLLQGMVVLVQPTSSYIPESWHTILILWAAMVFAVVMNSTTSRALARFEGLVLVLHLAGFFCVLVPLGGWSGQGLSFLVGFPTVATALVGADCAVHMAEEIQCAALVVPRALMYTIFINGSLAFAMIIALMFCLDDLPSALAAAETMFYPFLQVFLTAVGSATGACIVAGVILAVGLASSVSVYASASRMLWFSTSTWSGNSLPVTAIVATLTTTMLLSLIALGSKVALSALLSLVIAALSSSYLLVCSLLLWRRTTGAMQPHISGSAGTRRVPVLDPDDLSWGVWRVPEPLGTINNVFAVLYSAFLLFWSFWPQTDPTAPETANWSVLVFGAVVVFRVLWYVVRAKRHFKGPIRETS</sequence>
<evidence type="ECO:0000313" key="8">
    <source>
        <dbReference type="EMBL" id="KAK3686192.1"/>
    </source>
</evidence>
<dbReference type="EMBL" id="JAULSO010000003">
    <property type="protein sequence ID" value="KAK3686192.1"/>
    <property type="molecule type" value="Genomic_DNA"/>
</dbReference>
<feature type="region of interest" description="Disordered" evidence="6">
    <location>
        <begin position="1"/>
        <end position="27"/>
    </location>
</feature>
<name>A0AAE1CB55_9PEZI</name>
<evidence type="ECO:0000256" key="6">
    <source>
        <dbReference type="SAM" id="MobiDB-lite"/>
    </source>
</evidence>
<accession>A0AAE1CB55</accession>
<feature type="transmembrane region" description="Helical" evidence="7">
    <location>
        <begin position="242"/>
        <end position="266"/>
    </location>
</feature>
<organism evidence="8 9">
    <name type="scientific">Podospora appendiculata</name>
    <dbReference type="NCBI Taxonomy" id="314037"/>
    <lineage>
        <taxon>Eukaryota</taxon>
        <taxon>Fungi</taxon>
        <taxon>Dikarya</taxon>
        <taxon>Ascomycota</taxon>
        <taxon>Pezizomycotina</taxon>
        <taxon>Sordariomycetes</taxon>
        <taxon>Sordariomycetidae</taxon>
        <taxon>Sordariales</taxon>
        <taxon>Podosporaceae</taxon>
        <taxon>Podospora</taxon>
    </lineage>
</organism>
<evidence type="ECO:0000256" key="1">
    <source>
        <dbReference type="ARBA" id="ARBA00004141"/>
    </source>
</evidence>
<evidence type="ECO:0000256" key="7">
    <source>
        <dbReference type="SAM" id="Phobius"/>
    </source>
</evidence>
<dbReference type="GO" id="GO:0022857">
    <property type="term" value="F:transmembrane transporter activity"/>
    <property type="evidence" value="ECO:0007669"/>
    <property type="project" value="InterPro"/>
</dbReference>
<feature type="transmembrane region" description="Helical" evidence="7">
    <location>
        <begin position="56"/>
        <end position="77"/>
    </location>
</feature>
<dbReference type="AlphaFoldDB" id="A0AAE1CB55"/>
<reference evidence="8" key="2">
    <citation type="submission" date="2023-06" db="EMBL/GenBank/DDBJ databases">
        <authorList>
            <consortium name="Lawrence Berkeley National Laboratory"/>
            <person name="Haridas S."/>
            <person name="Hensen N."/>
            <person name="Bonometti L."/>
            <person name="Westerberg I."/>
            <person name="Brannstrom I.O."/>
            <person name="Guillou S."/>
            <person name="Cros-Aarteil S."/>
            <person name="Calhoun S."/>
            <person name="Kuo A."/>
            <person name="Mondo S."/>
            <person name="Pangilinan J."/>
            <person name="Riley R."/>
            <person name="Labutti K."/>
            <person name="Andreopoulos B."/>
            <person name="Lipzen A."/>
            <person name="Chen C."/>
            <person name="Yanf M."/>
            <person name="Daum C."/>
            <person name="Ng V."/>
            <person name="Clum A."/>
            <person name="Steindorff A."/>
            <person name="Ohm R."/>
            <person name="Martin F."/>
            <person name="Silar P."/>
            <person name="Natvig D."/>
            <person name="Lalanne C."/>
            <person name="Gautier V."/>
            <person name="Ament-Velasquez S.L."/>
            <person name="Kruys A."/>
            <person name="Hutchinson M.I."/>
            <person name="Powell A.J."/>
            <person name="Barry K."/>
            <person name="Miller A.N."/>
            <person name="Grigoriev I.V."/>
            <person name="Debuchy R."/>
            <person name="Gladieux P."/>
            <person name="Thoren M.H."/>
            <person name="Johannesson H."/>
        </authorList>
    </citation>
    <scope>NUCLEOTIDE SEQUENCE</scope>
    <source>
        <strain evidence="8">CBS 314.62</strain>
    </source>
</reference>
<evidence type="ECO:0000313" key="9">
    <source>
        <dbReference type="Proteomes" id="UP001270362"/>
    </source>
</evidence>
<feature type="transmembrane region" description="Helical" evidence="7">
    <location>
        <begin position="462"/>
        <end position="480"/>
    </location>
</feature>
<feature type="compositionally biased region" description="Low complexity" evidence="6">
    <location>
        <begin position="1"/>
        <end position="15"/>
    </location>
</feature>
<evidence type="ECO:0000256" key="3">
    <source>
        <dbReference type="ARBA" id="ARBA00022692"/>
    </source>
</evidence>
<feature type="transmembrane region" description="Helical" evidence="7">
    <location>
        <begin position="492"/>
        <end position="511"/>
    </location>
</feature>
<feature type="transmembrane region" description="Helical" evidence="7">
    <location>
        <begin position="142"/>
        <end position="167"/>
    </location>
</feature>
<keyword evidence="3 7" id="KW-0812">Transmembrane</keyword>
<dbReference type="PIRSF" id="PIRSF006060">
    <property type="entry name" value="AA_transporter"/>
    <property type="match status" value="1"/>
</dbReference>
<evidence type="ECO:0000256" key="2">
    <source>
        <dbReference type="ARBA" id="ARBA00022448"/>
    </source>
</evidence>
<protein>
    <submittedName>
        <fullName evidence="8">Amino acid/polyamine transporter I</fullName>
    </submittedName>
</protein>
<feature type="transmembrane region" description="Helical" evidence="7">
    <location>
        <begin position="398"/>
        <end position="420"/>
    </location>
</feature>
<feature type="transmembrane region" description="Helical" evidence="7">
    <location>
        <begin position="217"/>
        <end position="236"/>
    </location>
</feature>
<dbReference type="GO" id="GO:0016020">
    <property type="term" value="C:membrane"/>
    <property type="evidence" value="ECO:0007669"/>
    <property type="project" value="UniProtKB-SubCell"/>
</dbReference>
<feature type="transmembrane region" description="Helical" evidence="7">
    <location>
        <begin position="97"/>
        <end position="121"/>
    </location>
</feature>
<feature type="transmembrane region" description="Helical" evidence="7">
    <location>
        <begin position="372"/>
        <end position="392"/>
    </location>
</feature>
<dbReference type="PANTHER" id="PTHR45649">
    <property type="entry name" value="AMINO-ACID PERMEASE BAT1"/>
    <property type="match status" value="1"/>
</dbReference>
<dbReference type="Gene3D" id="1.20.1740.10">
    <property type="entry name" value="Amino acid/polyamine transporter I"/>
    <property type="match status" value="1"/>
</dbReference>
<reference evidence="8" key="1">
    <citation type="journal article" date="2023" name="Mol. Phylogenet. Evol.">
        <title>Genome-scale phylogeny and comparative genomics of the fungal order Sordariales.</title>
        <authorList>
            <person name="Hensen N."/>
            <person name="Bonometti L."/>
            <person name="Westerberg I."/>
            <person name="Brannstrom I.O."/>
            <person name="Guillou S."/>
            <person name="Cros-Aarteil S."/>
            <person name="Calhoun S."/>
            <person name="Haridas S."/>
            <person name="Kuo A."/>
            <person name="Mondo S."/>
            <person name="Pangilinan J."/>
            <person name="Riley R."/>
            <person name="LaButti K."/>
            <person name="Andreopoulos B."/>
            <person name="Lipzen A."/>
            <person name="Chen C."/>
            <person name="Yan M."/>
            <person name="Daum C."/>
            <person name="Ng V."/>
            <person name="Clum A."/>
            <person name="Steindorff A."/>
            <person name="Ohm R.A."/>
            <person name="Martin F."/>
            <person name="Silar P."/>
            <person name="Natvig D.O."/>
            <person name="Lalanne C."/>
            <person name="Gautier V."/>
            <person name="Ament-Velasquez S.L."/>
            <person name="Kruys A."/>
            <person name="Hutchinson M.I."/>
            <person name="Powell A.J."/>
            <person name="Barry K."/>
            <person name="Miller A.N."/>
            <person name="Grigoriev I.V."/>
            <person name="Debuchy R."/>
            <person name="Gladieux P."/>
            <person name="Hiltunen Thoren M."/>
            <person name="Johannesson H."/>
        </authorList>
    </citation>
    <scope>NUCLEOTIDE SEQUENCE</scope>
    <source>
        <strain evidence="8">CBS 314.62</strain>
    </source>
</reference>
<keyword evidence="5 7" id="KW-0472">Membrane</keyword>